<evidence type="ECO:0000256" key="4">
    <source>
        <dbReference type="ARBA" id="ARBA00011990"/>
    </source>
</evidence>
<comment type="cofactor">
    <cofactor evidence="2 7">
        <name>NAD(+)</name>
        <dbReference type="ChEBI" id="CHEBI:57540"/>
    </cofactor>
</comment>
<dbReference type="GO" id="GO:0008460">
    <property type="term" value="F:dTDP-glucose 4,6-dehydratase activity"/>
    <property type="evidence" value="ECO:0007669"/>
    <property type="project" value="UniProtKB-EC"/>
</dbReference>
<evidence type="ECO:0000313" key="9">
    <source>
        <dbReference type="EMBL" id="SFC65876.1"/>
    </source>
</evidence>
<comment type="similarity">
    <text evidence="3 7">Belongs to the NAD(P)-dependent epimerase/dehydratase family. dTDP-glucose dehydratase subfamily.</text>
</comment>
<evidence type="ECO:0000256" key="2">
    <source>
        <dbReference type="ARBA" id="ARBA00001911"/>
    </source>
</evidence>
<evidence type="ECO:0000313" key="10">
    <source>
        <dbReference type="Proteomes" id="UP000198728"/>
    </source>
</evidence>
<evidence type="ECO:0000256" key="6">
    <source>
        <dbReference type="ARBA" id="ARBA00023239"/>
    </source>
</evidence>
<gene>
    <name evidence="9" type="ORF">SAMN04488094_107139</name>
</gene>
<dbReference type="Gene3D" id="3.40.50.720">
    <property type="entry name" value="NAD(P)-binding Rossmann-like Domain"/>
    <property type="match status" value="1"/>
</dbReference>
<dbReference type="GO" id="GO:0009225">
    <property type="term" value="P:nucleotide-sugar metabolic process"/>
    <property type="evidence" value="ECO:0007669"/>
    <property type="project" value="InterPro"/>
</dbReference>
<dbReference type="Proteomes" id="UP000198728">
    <property type="component" value="Unassembled WGS sequence"/>
</dbReference>
<comment type="catalytic activity">
    <reaction evidence="1 7">
        <text>dTDP-alpha-D-glucose = dTDP-4-dehydro-6-deoxy-alpha-D-glucose + H2O</text>
        <dbReference type="Rhea" id="RHEA:17221"/>
        <dbReference type="ChEBI" id="CHEBI:15377"/>
        <dbReference type="ChEBI" id="CHEBI:57477"/>
        <dbReference type="ChEBI" id="CHEBI:57649"/>
        <dbReference type="EC" id="4.2.1.46"/>
    </reaction>
</comment>
<dbReference type="EC" id="4.2.1.46" evidence="4 7"/>
<dbReference type="STRING" id="441112.SAMN04488094_107139"/>
<name>A0A1I1KYH9_9RHOB</name>
<accession>A0A1I1KYH9</accession>
<dbReference type="Gene3D" id="3.90.25.10">
    <property type="entry name" value="UDP-galactose 4-epimerase, domain 1"/>
    <property type="match status" value="1"/>
</dbReference>
<protein>
    <recommendedName>
        <fullName evidence="4 7">dTDP-glucose 4,6-dehydratase</fullName>
        <ecNumber evidence="4 7">4.2.1.46</ecNumber>
    </recommendedName>
</protein>
<dbReference type="EMBL" id="FOLG01000007">
    <property type="protein sequence ID" value="SFC65876.1"/>
    <property type="molecule type" value="Genomic_DNA"/>
</dbReference>
<evidence type="ECO:0000256" key="7">
    <source>
        <dbReference type="RuleBase" id="RU004473"/>
    </source>
</evidence>
<dbReference type="AlphaFoldDB" id="A0A1I1KYH9"/>
<evidence type="ECO:0000259" key="8">
    <source>
        <dbReference type="Pfam" id="PF16363"/>
    </source>
</evidence>
<evidence type="ECO:0000256" key="1">
    <source>
        <dbReference type="ARBA" id="ARBA00001539"/>
    </source>
</evidence>
<reference evidence="9 10" key="1">
    <citation type="submission" date="2016-10" db="EMBL/GenBank/DDBJ databases">
        <authorList>
            <person name="de Groot N.N."/>
        </authorList>
    </citation>
    <scope>NUCLEOTIDE SEQUENCE [LARGE SCALE GENOMIC DNA]</scope>
    <source>
        <strain evidence="9 10">DSM 19548</strain>
    </source>
</reference>
<evidence type="ECO:0000256" key="3">
    <source>
        <dbReference type="ARBA" id="ARBA00008178"/>
    </source>
</evidence>
<sequence>MKLLVTGGAGFIGSAIVRRAVSAGLSVVTVDALTYAGCLDNIASVADNPLHAFEKADIRDGAALREIFDRHRPDAVMHLAAESHVDRSIDAPAVFLETNVLGTSTLLQAARAYWERTGKPQTFRFLHVSTDEVYGELGASGKFTEVAATAPSSPYAASKAASDHVVGAWHRTYGLPIGIARCCNTFGPHQFPEKLIPVVVRTALDHSSIPLYGDGENVREWLYVEDTADALLTVLRKGIDGRIYNVGGGHKISNRALVEAICGLLDILRPAGAPYAGQIAFVTDRPGHDFRYALDPTRIRTELEWSPTWPFAMALERTVQWYLENEAWWHARMENGAHKPAT</sequence>
<proteinExistence type="inferred from homology"/>
<dbReference type="Pfam" id="PF16363">
    <property type="entry name" value="GDP_Man_Dehyd"/>
    <property type="match status" value="1"/>
</dbReference>
<dbReference type="SUPFAM" id="SSF51735">
    <property type="entry name" value="NAD(P)-binding Rossmann-fold domains"/>
    <property type="match status" value="1"/>
</dbReference>
<feature type="domain" description="NAD(P)-binding" evidence="8">
    <location>
        <begin position="4"/>
        <end position="317"/>
    </location>
</feature>
<keyword evidence="5" id="KW-0520">NAD</keyword>
<dbReference type="InterPro" id="IPR036291">
    <property type="entry name" value="NAD(P)-bd_dom_sf"/>
</dbReference>
<dbReference type="PANTHER" id="PTHR43000">
    <property type="entry name" value="DTDP-D-GLUCOSE 4,6-DEHYDRATASE-RELATED"/>
    <property type="match status" value="1"/>
</dbReference>
<dbReference type="OrthoDB" id="9801785at2"/>
<dbReference type="InterPro" id="IPR005888">
    <property type="entry name" value="dTDP_Gluc_deHydtase"/>
</dbReference>
<dbReference type="CDD" id="cd05246">
    <property type="entry name" value="dTDP_GD_SDR_e"/>
    <property type="match status" value="1"/>
</dbReference>
<dbReference type="InterPro" id="IPR016040">
    <property type="entry name" value="NAD(P)-bd_dom"/>
</dbReference>
<dbReference type="RefSeq" id="WP_093361133.1">
    <property type="nucleotide sequence ID" value="NZ_FOLG01000007.1"/>
</dbReference>
<organism evidence="9 10">
    <name type="scientific">Tropicimonas isoalkanivorans</name>
    <dbReference type="NCBI Taxonomy" id="441112"/>
    <lineage>
        <taxon>Bacteria</taxon>
        <taxon>Pseudomonadati</taxon>
        <taxon>Pseudomonadota</taxon>
        <taxon>Alphaproteobacteria</taxon>
        <taxon>Rhodobacterales</taxon>
        <taxon>Roseobacteraceae</taxon>
        <taxon>Tropicimonas</taxon>
    </lineage>
</organism>
<keyword evidence="10" id="KW-1185">Reference proteome</keyword>
<keyword evidence="6 7" id="KW-0456">Lyase</keyword>
<dbReference type="NCBIfam" id="TIGR01181">
    <property type="entry name" value="dTDP_gluc_dehyt"/>
    <property type="match status" value="1"/>
</dbReference>
<evidence type="ECO:0000256" key="5">
    <source>
        <dbReference type="ARBA" id="ARBA00023027"/>
    </source>
</evidence>